<evidence type="ECO:0000313" key="1">
    <source>
        <dbReference type="EMBL" id="KAG0519424.1"/>
    </source>
</evidence>
<organism evidence="1 2">
    <name type="scientific">Sorghum bicolor</name>
    <name type="common">Sorghum</name>
    <name type="synonym">Sorghum vulgare</name>
    <dbReference type="NCBI Taxonomy" id="4558"/>
    <lineage>
        <taxon>Eukaryota</taxon>
        <taxon>Viridiplantae</taxon>
        <taxon>Streptophyta</taxon>
        <taxon>Embryophyta</taxon>
        <taxon>Tracheophyta</taxon>
        <taxon>Spermatophyta</taxon>
        <taxon>Magnoliopsida</taxon>
        <taxon>Liliopsida</taxon>
        <taxon>Poales</taxon>
        <taxon>Poaceae</taxon>
        <taxon>PACMAD clade</taxon>
        <taxon>Panicoideae</taxon>
        <taxon>Andropogonodae</taxon>
        <taxon>Andropogoneae</taxon>
        <taxon>Sorghinae</taxon>
        <taxon>Sorghum</taxon>
    </lineage>
</organism>
<reference evidence="1" key="1">
    <citation type="journal article" date="2019" name="BMC Genomics">
        <title>A new reference genome for Sorghum bicolor reveals high levels of sequence similarity between sweet and grain genotypes: implications for the genetics of sugar metabolism.</title>
        <authorList>
            <person name="Cooper E.A."/>
            <person name="Brenton Z.W."/>
            <person name="Flinn B.S."/>
            <person name="Jenkins J."/>
            <person name="Shu S."/>
            <person name="Flowers D."/>
            <person name="Luo F."/>
            <person name="Wang Y."/>
            <person name="Xia P."/>
            <person name="Barry K."/>
            <person name="Daum C."/>
            <person name="Lipzen A."/>
            <person name="Yoshinaga Y."/>
            <person name="Schmutz J."/>
            <person name="Saski C."/>
            <person name="Vermerris W."/>
            <person name="Kresovich S."/>
        </authorList>
    </citation>
    <scope>NUCLEOTIDE SEQUENCE</scope>
</reference>
<dbReference type="Proteomes" id="UP000807115">
    <property type="component" value="Chromosome 9"/>
</dbReference>
<protein>
    <submittedName>
        <fullName evidence="1">Uncharacterized protein</fullName>
    </submittedName>
</protein>
<evidence type="ECO:0000313" key="2">
    <source>
        <dbReference type="Proteomes" id="UP000807115"/>
    </source>
</evidence>
<gene>
    <name evidence="1" type="ORF">BDA96_09G263100</name>
</gene>
<sequence length="117" mass="13735">MFTFYLWFVFAEHPFFFHRRTICLFFCPAARFALDYFPTRDLGMRRSPPCGTIQFNPSETTRRRVPAIALCRILCETGARLQHSPSSDKKFRSFCREDPSREARRVSASLTLIIFAE</sequence>
<dbReference type="AlphaFoldDB" id="A0A921QCE1"/>
<reference evidence="1" key="2">
    <citation type="submission" date="2020-10" db="EMBL/GenBank/DDBJ databases">
        <authorList>
            <person name="Cooper E.A."/>
            <person name="Brenton Z.W."/>
            <person name="Flinn B.S."/>
            <person name="Jenkins J."/>
            <person name="Shu S."/>
            <person name="Flowers D."/>
            <person name="Luo F."/>
            <person name="Wang Y."/>
            <person name="Xia P."/>
            <person name="Barry K."/>
            <person name="Daum C."/>
            <person name="Lipzen A."/>
            <person name="Yoshinaga Y."/>
            <person name="Schmutz J."/>
            <person name="Saski C."/>
            <person name="Vermerris W."/>
            <person name="Kresovich S."/>
        </authorList>
    </citation>
    <scope>NUCLEOTIDE SEQUENCE</scope>
</reference>
<comment type="caution">
    <text evidence="1">The sequence shown here is derived from an EMBL/GenBank/DDBJ whole genome shotgun (WGS) entry which is preliminary data.</text>
</comment>
<accession>A0A921QCE1</accession>
<name>A0A921QCE1_SORBI</name>
<dbReference type="EMBL" id="CM027688">
    <property type="protein sequence ID" value="KAG0519424.1"/>
    <property type="molecule type" value="Genomic_DNA"/>
</dbReference>
<proteinExistence type="predicted"/>